<reference evidence="9" key="1">
    <citation type="submission" date="2025-08" db="UniProtKB">
        <authorList>
            <consortium name="RefSeq"/>
        </authorList>
    </citation>
    <scope>IDENTIFICATION</scope>
</reference>
<proteinExistence type="predicted"/>
<feature type="region of interest" description="Disordered" evidence="6">
    <location>
        <begin position="83"/>
        <end position="144"/>
    </location>
</feature>
<dbReference type="PIRSF" id="PIRSF038133">
    <property type="entry name" value="HAT_Nua4_EAF3/MRG15"/>
    <property type="match status" value="1"/>
</dbReference>
<evidence type="ECO:0000259" key="7">
    <source>
        <dbReference type="SMART" id="SM00298"/>
    </source>
</evidence>
<accession>A0ABM1EE88</accession>
<protein>
    <submittedName>
        <fullName evidence="9">Mortality factor 4-like protein 1</fullName>
    </submittedName>
</protein>
<dbReference type="Pfam" id="PF05712">
    <property type="entry name" value="MRG"/>
    <property type="match status" value="1"/>
</dbReference>
<evidence type="ECO:0000256" key="2">
    <source>
        <dbReference type="ARBA" id="ARBA00022853"/>
    </source>
</evidence>
<dbReference type="PANTHER" id="PTHR10880:SF48">
    <property type="entry name" value="MORTALITY FACTOR 4 LIKE 2"/>
    <property type="match status" value="1"/>
</dbReference>
<gene>
    <name evidence="9" type="primary">LOC106811419</name>
</gene>
<dbReference type="Proteomes" id="UP000695022">
    <property type="component" value="Unplaced"/>
</dbReference>
<dbReference type="Pfam" id="PF22732">
    <property type="entry name" value="MSL3_chromo-like"/>
    <property type="match status" value="1"/>
</dbReference>
<dbReference type="InterPro" id="IPR000953">
    <property type="entry name" value="Chromo/chromo_shadow_dom"/>
</dbReference>
<dbReference type="InterPro" id="IPR008676">
    <property type="entry name" value="MRG"/>
</dbReference>
<dbReference type="InterPro" id="IPR038217">
    <property type="entry name" value="MRG_C_sf"/>
</dbReference>
<keyword evidence="3" id="KW-0805">Transcription regulation</keyword>
<evidence type="ECO:0000256" key="4">
    <source>
        <dbReference type="ARBA" id="ARBA00023163"/>
    </source>
</evidence>
<dbReference type="InterPro" id="IPR016197">
    <property type="entry name" value="Chromo-like_dom_sf"/>
</dbReference>
<dbReference type="PROSITE" id="PS51640">
    <property type="entry name" value="MRG"/>
    <property type="match status" value="1"/>
</dbReference>
<keyword evidence="5" id="KW-0539">Nucleus</keyword>
<evidence type="ECO:0000313" key="9">
    <source>
        <dbReference type="RefSeq" id="XP_014670509.1"/>
    </source>
</evidence>
<dbReference type="SMART" id="SM00298">
    <property type="entry name" value="CHROMO"/>
    <property type="match status" value="1"/>
</dbReference>
<keyword evidence="4" id="KW-0804">Transcription</keyword>
<dbReference type="CDD" id="cd18983">
    <property type="entry name" value="CBD_MSL3_like"/>
    <property type="match status" value="1"/>
</dbReference>
<dbReference type="InterPro" id="IPR026541">
    <property type="entry name" value="MRG_dom"/>
</dbReference>
<keyword evidence="8" id="KW-1185">Reference proteome</keyword>
<dbReference type="Gene3D" id="2.30.30.140">
    <property type="match status" value="1"/>
</dbReference>
<keyword evidence="2" id="KW-0156">Chromatin regulator</keyword>
<feature type="domain" description="Chromo" evidence="7">
    <location>
        <begin position="6"/>
        <end position="74"/>
    </location>
</feature>
<sequence length="324" mass="37282">MAPKTKFEIGEKLLCYHGPILYEAKCVKTQIKDKVVKYLVHYSGWNKNWDEWVAENLVLKINDANLQKQKELEKEYSGIAAKMRKRTAGAKKKEDVKEKPESRSGTPSIEKPKVKEEKSTPSVSRSETPVLEPPAKKKRARLDPYTEPEDIFTTKTEIQIKIPQELRTWLVDDWDIVTRQNKLVNLPAKNTASQILDAYVRYKSIKDKTSNKEALTEVTRGIKDYFNVVLGKQLLYKFERPQYAEILAKYPDTPMSDIYGAEHLSRLFVNLGGYLAYTGLDEKAVELLLTHIHDFLGYTTRNVSSLYDLNAYVVASPEYQRKAL</sequence>
<feature type="compositionally biased region" description="Basic and acidic residues" evidence="6">
    <location>
        <begin position="91"/>
        <end position="102"/>
    </location>
</feature>
<organism evidence="8 9">
    <name type="scientific">Priapulus caudatus</name>
    <name type="common">Priapulid worm</name>
    <dbReference type="NCBI Taxonomy" id="37621"/>
    <lineage>
        <taxon>Eukaryota</taxon>
        <taxon>Metazoa</taxon>
        <taxon>Ecdysozoa</taxon>
        <taxon>Scalidophora</taxon>
        <taxon>Priapulida</taxon>
        <taxon>Priapulimorpha</taxon>
        <taxon>Priapulimorphida</taxon>
        <taxon>Priapulidae</taxon>
        <taxon>Priapulus</taxon>
    </lineage>
</organism>
<dbReference type="Gene3D" id="1.10.274.30">
    <property type="entry name" value="MRG domain"/>
    <property type="match status" value="1"/>
</dbReference>
<dbReference type="GeneID" id="106811419"/>
<name>A0ABM1EE88_PRICU</name>
<evidence type="ECO:0000256" key="6">
    <source>
        <dbReference type="SAM" id="MobiDB-lite"/>
    </source>
</evidence>
<dbReference type="SUPFAM" id="SSF54160">
    <property type="entry name" value="Chromo domain-like"/>
    <property type="match status" value="1"/>
</dbReference>
<evidence type="ECO:0000256" key="1">
    <source>
        <dbReference type="ARBA" id="ARBA00004123"/>
    </source>
</evidence>
<feature type="compositionally biased region" description="Basic and acidic residues" evidence="6">
    <location>
        <begin position="110"/>
        <end position="119"/>
    </location>
</feature>
<evidence type="ECO:0000256" key="5">
    <source>
        <dbReference type="ARBA" id="ARBA00023242"/>
    </source>
</evidence>
<evidence type="ECO:0000256" key="3">
    <source>
        <dbReference type="ARBA" id="ARBA00023015"/>
    </source>
</evidence>
<comment type="subcellular location">
    <subcellularLocation>
        <location evidence="1">Nucleus</location>
    </subcellularLocation>
</comment>
<dbReference type="PANTHER" id="PTHR10880">
    <property type="entry name" value="MORTALITY FACTOR 4-LIKE PROTEIN"/>
    <property type="match status" value="1"/>
</dbReference>
<evidence type="ECO:0000313" key="8">
    <source>
        <dbReference type="Proteomes" id="UP000695022"/>
    </source>
</evidence>
<dbReference type="RefSeq" id="XP_014670509.1">
    <property type="nucleotide sequence ID" value="XM_014815023.1"/>
</dbReference>
<dbReference type="InterPro" id="IPR053820">
    <property type="entry name" value="MSL3_chromo-like"/>
</dbReference>